<dbReference type="Gene3D" id="1.10.10.160">
    <property type="match status" value="1"/>
</dbReference>
<dbReference type="EMBL" id="JAABFR010000389">
    <property type="protein sequence ID" value="MBD4335798.1"/>
    <property type="molecule type" value="Genomic_DNA"/>
</dbReference>
<accession>A0A8I0H8I3</accession>
<sequence>FGLDEKSLPPRLALSVISKAKDKRQGPEQFSKHAGKSGDYRMDRIAQLYAEYEKRLHEANALDFDDIILKTVELLE</sequence>
<reference evidence="6" key="1">
    <citation type="submission" date="2020-01" db="EMBL/GenBank/DDBJ databases">
        <authorList>
            <person name="Richard D."/>
        </authorList>
    </citation>
    <scope>NUCLEOTIDE SEQUENCE</scope>
    <source>
        <strain evidence="6">JP541</strain>
    </source>
</reference>
<evidence type="ECO:0000313" key="7">
    <source>
        <dbReference type="Proteomes" id="UP000653002"/>
    </source>
</evidence>
<dbReference type="InterPro" id="IPR013986">
    <property type="entry name" value="DExx_box_DNA_helicase_dom_sf"/>
</dbReference>
<name>A0A8I0H8I3_XANCI</name>
<keyword evidence="4" id="KW-0067">ATP-binding</keyword>
<proteinExistence type="predicted"/>
<evidence type="ECO:0000256" key="4">
    <source>
        <dbReference type="ARBA" id="ARBA00022840"/>
    </source>
</evidence>
<feature type="non-terminal residue" evidence="6">
    <location>
        <position position="1"/>
    </location>
</feature>
<dbReference type="Proteomes" id="UP000653002">
    <property type="component" value="Unassembled WGS sequence"/>
</dbReference>
<evidence type="ECO:0000313" key="6">
    <source>
        <dbReference type="EMBL" id="MBD4335798.1"/>
    </source>
</evidence>
<dbReference type="GO" id="GO:0140097">
    <property type="term" value="F:catalytic activity, acting on DNA"/>
    <property type="evidence" value="ECO:0007669"/>
    <property type="project" value="UniProtKB-ARBA"/>
</dbReference>
<gene>
    <name evidence="6" type="ORF">GUH15_06940</name>
</gene>
<dbReference type="GO" id="GO:0016787">
    <property type="term" value="F:hydrolase activity"/>
    <property type="evidence" value="ECO:0007669"/>
    <property type="project" value="UniProtKB-KW"/>
</dbReference>
<keyword evidence="2" id="KW-0378">Hydrolase</keyword>
<feature type="domain" description="UvrD-like helicase ATP-binding" evidence="5">
    <location>
        <begin position="3"/>
        <end position="76"/>
    </location>
</feature>
<evidence type="ECO:0000256" key="1">
    <source>
        <dbReference type="ARBA" id="ARBA00022741"/>
    </source>
</evidence>
<dbReference type="GO" id="GO:0005524">
    <property type="term" value="F:ATP binding"/>
    <property type="evidence" value="ECO:0007669"/>
    <property type="project" value="UniProtKB-KW"/>
</dbReference>
<dbReference type="InterPro" id="IPR014016">
    <property type="entry name" value="UvrD-like_ATP-bd"/>
</dbReference>
<protein>
    <submittedName>
        <fullName evidence="6">UvrD-helicase domain-containing protein</fullName>
    </submittedName>
</protein>
<keyword evidence="3 6" id="KW-0347">Helicase</keyword>
<dbReference type="AlphaFoldDB" id="A0A8I0H8I3"/>
<dbReference type="SUPFAM" id="SSF52540">
    <property type="entry name" value="P-loop containing nucleoside triphosphate hydrolases"/>
    <property type="match status" value="1"/>
</dbReference>
<comment type="caution">
    <text evidence="6">The sequence shown here is derived from an EMBL/GenBank/DDBJ whole genome shotgun (WGS) entry which is preliminary data.</text>
</comment>
<keyword evidence="1" id="KW-0547">Nucleotide-binding</keyword>
<dbReference type="InterPro" id="IPR027417">
    <property type="entry name" value="P-loop_NTPase"/>
</dbReference>
<feature type="non-terminal residue" evidence="6">
    <location>
        <position position="76"/>
    </location>
</feature>
<organism evidence="6 7">
    <name type="scientific">Xanthomonas citri pv. citri</name>
    <dbReference type="NCBI Taxonomy" id="611301"/>
    <lineage>
        <taxon>Bacteria</taxon>
        <taxon>Pseudomonadati</taxon>
        <taxon>Pseudomonadota</taxon>
        <taxon>Gammaproteobacteria</taxon>
        <taxon>Lysobacterales</taxon>
        <taxon>Lysobacteraceae</taxon>
        <taxon>Xanthomonas</taxon>
    </lineage>
</organism>
<dbReference type="GO" id="GO:0004386">
    <property type="term" value="F:helicase activity"/>
    <property type="evidence" value="ECO:0007669"/>
    <property type="project" value="UniProtKB-KW"/>
</dbReference>
<evidence type="ECO:0000256" key="2">
    <source>
        <dbReference type="ARBA" id="ARBA00022801"/>
    </source>
</evidence>
<dbReference type="Pfam" id="PF00580">
    <property type="entry name" value="UvrD-helicase"/>
    <property type="match status" value="1"/>
</dbReference>
<evidence type="ECO:0000259" key="5">
    <source>
        <dbReference type="Pfam" id="PF00580"/>
    </source>
</evidence>
<evidence type="ECO:0000256" key="3">
    <source>
        <dbReference type="ARBA" id="ARBA00022806"/>
    </source>
</evidence>